<dbReference type="GO" id="GO:0006364">
    <property type="term" value="P:rRNA processing"/>
    <property type="evidence" value="ECO:0007669"/>
    <property type="project" value="TreeGrafter"/>
</dbReference>
<feature type="compositionally biased region" description="Basic and acidic residues" evidence="1">
    <location>
        <begin position="1350"/>
        <end position="1362"/>
    </location>
</feature>
<feature type="compositionally biased region" description="Polar residues" evidence="1">
    <location>
        <begin position="1295"/>
        <end position="1310"/>
    </location>
</feature>
<feature type="compositionally biased region" description="Basic and acidic residues" evidence="1">
    <location>
        <begin position="1444"/>
        <end position="1453"/>
    </location>
</feature>
<dbReference type="EMBL" id="JAZDUA010000203">
    <property type="protein sequence ID" value="KAK7864411.1"/>
    <property type="molecule type" value="Genomic_DNA"/>
</dbReference>
<proteinExistence type="predicted"/>
<dbReference type="SUPFAM" id="SSF48371">
    <property type="entry name" value="ARM repeat"/>
    <property type="match status" value="1"/>
</dbReference>
<accession>A0AAN9VJN6</accession>
<name>A0AAN9VJN6_9ORTH</name>
<gene>
    <name evidence="2" type="ORF">R5R35_000453</name>
</gene>
<feature type="compositionally biased region" description="Polar residues" evidence="1">
    <location>
        <begin position="1123"/>
        <end position="1132"/>
    </location>
</feature>
<feature type="region of interest" description="Disordered" evidence="1">
    <location>
        <begin position="1277"/>
        <end position="1312"/>
    </location>
</feature>
<dbReference type="Proteomes" id="UP001378592">
    <property type="component" value="Unassembled WGS sequence"/>
</dbReference>
<dbReference type="GO" id="GO:0005634">
    <property type="term" value="C:nucleus"/>
    <property type="evidence" value="ECO:0007669"/>
    <property type="project" value="TreeGrafter"/>
</dbReference>
<feature type="region of interest" description="Disordered" evidence="1">
    <location>
        <begin position="1338"/>
        <end position="1366"/>
    </location>
</feature>
<feature type="region of interest" description="Disordered" evidence="1">
    <location>
        <begin position="879"/>
        <end position="901"/>
    </location>
</feature>
<feature type="compositionally biased region" description="Basic and acidic residues" evidence="1">
    <location>
        <begin position="1206"/>
        <end position="1217"/>
    </location>
</feature>
<dbReference type="InterPro" id="IPR016024">
    <property type="entry name" value="ARM-type_fold"/>
</dbReference>
<feature type="region of interest" description="Disordered" evidence="1">
    <location>
        <begin position="1055"/>
        <end position="1221"/>
    </location>
</feature>
<evidence type="ECO:0000313" key="2">
    <source>
        <dbReference type="EMBL" id="KAK7864411.1"/>
    </source>
</evidence>
<feature type="compositionally biased region" description="Polar residues" evidence="1">
    <location>
        <begin position="879"/>
        <end position="899"/>
    </location>
</feature>
<feature type="compositionally biased region" description="Basic and acidic residues" evidence="1">
    <location>
        <begin position="1461"/>
        <end position="1475"/>
    </location>
</feature>
<dbReference type="PANTHER" id="PTHR34105">
    <property type="entry name" value="PROLINE-, GLUTAMIC ACID- AND LEUCINE-RICH PROTEIN 1"/>
    <property type="match status" value="1"/>
</dbReference>
<dbReference type="PANTHER" id="PTHR34105:SF1">
    <property type="entry name" value="PROLINE-, GLUTAMIC ACID- AND LEUCINE-RICH PROTEIN 1"/>
    <property type="match status" value="1"/>
</dbReference>
<keyword evidence="3" id="KW-1185">Reference proteome</keyword>
<feature type="compositionally biased region" description="Basic and acidic residues" evidence="1">
    <location>
        <begin position="1158"/>
        <end position="1196"/>
    </location>
</feature>
<protein>
    <submittedName>
        <fullName evidence="2">Uncharacterized protein</fullName>
    </submittedName>
</protein>
<feature type="compositionally biased region" description="Basic and acidic residues" evidence="1">
    <location>
        <begin position="1138"/>
        <end position="1148"/>
    </location>
</feature>
<feature type="compositionally biased region" description="Basic and acidic residues" evidence="1">
    <location>
        <begin position="1277"/>
        <end position="1293"/>
    </location>
</feature>
<feature type="region of interest" description="Disordered" evidence="1">
    <location>
        <begin position="1236"/>
        <end position="1265"/>
    </location>
</feature>
<feature type="region of interest" description="Disordered" evidence="1">
    <location>
        <begin position="1444"/>
        <end position="1490"/>
    </location>
</feature>
<feature type="compositionally biased region" description="Basic and acidic residues" evidence="1">
    <location>
        <begin position="1055"/>
        <end position="1078"/>
    </location>
</feature>
<comment type="caution">
    <text evidence="2">The sequence shown here is derived from an EMBL/GenBank/DDBJ whole genome shotgun (WGS) entry which is preliminary data.</text>
</comment>
<feature type="compositionally biased region" description="Basic and acidic residues" evidence="1">
    <location>
        <begin position="1086"/>
        <end position="1100"/>
    </location>
</feature>
<organism evidence="2 3">
    <name type="scientific">Gryllus longicercus</name>
    <dbReference type="NCBI Taxonomy" id="2509291"/>
    <lineage>
        <taxon>Eukaryota</taxon>
        <taxon>Metazoa</taxon>
        <taxon>Ecdysozoa</taxon>
        <taxon>Arthropoda</taxon>
        <taxon>Hexapoda</taxon>
        <taxon>Insecta</taxon>
        <taxon>Pterygota</taxon>
        <taxon>Neoptera</taxon>
        <taxon>Polyneoptera</taxon>
        <taxon>Orthoptera</taxon>
        <taxon>Ensifera</taxon>
        <taxon>Gryllidea</taxon>
        <taxon>Grylloidea</taxon>
        <taxon>Gryllidae</taxon>
        <taxon>Gryllinae</taxon>
        <taxon>Gryllus</taxon>
    </lineage>
</organism>
<evidence type="ECO:0000256" key="1">
    <source>
        <dbReference type="SAM" id="MobiDB-lite"/>
    </source>
</evidence>
<sequence>MYQPTLLLEALLREEKLDKKFISLLLACDEQRAFACQTPTMARETVKSINKRFRDDKLGPTVLLKLTALLKQCPDAIFVENCVFWISECLKVTGSRRNEEKAFDIIKMCLEKSSNIKNLTNLISKRVVPRLVDQLLESKKPTYSAIQCLQILFQYYSEPCKAQWKSLQKYLLNFMDEEDQNLVKYTSRCLCYLPLITENSNNQESAWSKLLTELCVAANSVLHQLFKKVPEIVISSSLGEIAEGIMIKPIKSDDSILLAQRLAQRLINILIFIEGMLVESCDCIKEIRIDLVITLAYRGLSVSYDMLKNSSTMWQVALISVLPDIQTQLLNLLKSLVSCCKGGLLKFGPLFCNIIIKTLKVNSSSLCPGMKQYYSKTRKAVYNFMENWILRAKAASCVELFDEELISLLFYDLCQRKYNTSNWDQELCNQYKSDQSLRQELHIKPISSTCEAALRALCALVLTSGSRLTLSVHKKLQEFVVSHLVEVQQSCSPEDIPAPYNVPECRLHLYQLLLVLTLHPHPQWPPPTNYAFSLFPRGQQDSSPEVIKLCTTSMVSIHKMVHLPSVESPHTLFPFNTTNILNEKENEKQGISLMLTKISKSIKVCKKSQNARSVKALKRSLPSFKSDTFPKRKRFSEDFIESLVNTKALQSTDKDWIVKRISKNQSKKTEPERNRKEIRKAVDLQKTIKKRKPFQISDILRKELVKYHSLVYDDQDISEEITLVDLVSDSEINDSDKILHSNASCEELITIDDLESLGSENYVRIEEKMEELTKDMEEKRLSPFELREIGEGINETEKTRDKDTRNTYDIENDYNIGANEEINDAEKIVKEAKSVIIDKECRSLETTDPENHCQVQSEKGTLEVSNIINTDDCETKINTDTSNSDNPSHVLTPGTLQNKTVEKAKLPTKISSSAEQSPSNEVLTANHSDIESFVVDNSQKLTSSISQMLLQGADVEEMSSSQISSISLSTFKETNLLEKEHTYVVKSHSDLIEMTNLTFQTENSKIKVDNGTIDLKVSKVVNRDKICLCEASNEVIPPPAMKGRTNIETIDELSTRNNEKAASLDEPKQELVTHEEKPLPTVTERQGNKIVEEPSTRKQDVPALNNEKATSLDGSKHEPVSLKETSLLTLQEGNVMKTIDESAVRKQDAPATNNKKAAPLEESKQELVSHEEKSLPTVTERKGNKIVDEPSTRKQDVPALNSEKATSLDRSKHEPVSLKETSLLTLQEGNVLKTIDESAVRKQDAPATNNKKAASLDKTTQDPVSCEEMSLLIVEERNDMKTIDESSTRKEDVPSINNENTASLDGSQQEPIPLSESIRKEIEIHYVEVNEVFLDESSEVRNKQVKRRSKGVDPNDIADPRKKGSPVDVNETKIALLADLVEVIDLEAENDRKNNVETELVGTTADAIITGKKKKLPDSSCVVTPMSTDNQESVTSLVIQKDVLSESTERTYLEEASSDQQHTEEDSQMKEKEQNNSESAEEDSISPKSA</sequence>
<reference evidence="2 3" key="1">
    <citation type="submission" date="2024-03" db="EMBL/GenBank/DDBJ databases">
        <title>The genome assembly and annotation of the cricket Gryllus longicercus Weissman &amp; Gray.</title>
        <authorList>
            <person name="Szrajer S."/>
            <person name="Gray D."/>
            <person name="Ylla G."/>
        </authorList>
    </citation>
    <scope>NUCLEOTIDE SEQUENCE [LARGE SCALE GENOMIC DNA]</scope>
    <source>
        <strain evidence="2">DAG 2021-001</strain>
        <tissue evidence="2">Whole body minus gut</tissue>
    </source>
</reference>
<feature type="compositionally biased region" description="Polar residues" evidence="1">
    <location>
        <begin position="1246"/>
        <end position="1263"/>
    </location>
</feature>
<evidence type="ECO:0000313" key="3">
    <source>
        <dbReference type="Proteomes" id="UP001378592"/>
    </source>
</evidence>